<sequence>MTRRNIWSSLYTRDRHLKLILRVIGRKSAWPKHSCTRFWEKNSKLLMGNKLLQSPSCDPSLVQRGILSPTPHSYLTLEAARGQWAPSKNQIGNKSVCNIQITRRFGKHM</sequence>
<dbReference type="Proteomes" id="UP000499080">
    <property type="component" value="Unassembled WGS sequence"/>
</dbReference>
<reference evidence="1 2" key="1">
    <citation type="journal article" date="2019" name="Sci. Rep.">
        <title>Orb-weaving spider Araneus ventricosus genome elucidates the spidroin gene catalogue.</title>
        <authorList>
            <person name="Kono N."/>
            <person name="Nakamura H."/>
            <person name="Ohtoshi R."/>
            <person name="Moran D.A.P."/>
            <person name="Shinohara A."/>
            <person name="Yoshida Y."/>
            <person name="Fujiwara M."/>
            <person name="Mori M."/>
            <person name="Tomita M."/>
            <person name="Arakawa K."/>
        </authorList>
    </citation>
    <scope>NUCLEOTIDE SEQUENCE [LARGE SCALE GENOMIC DNA]</scope>
</reference>
<evidence type="ECO:0000313" key="2">
    <source>
        <dbReference type="Proteomes" id="UP000499080"/>
    </source>
</evidence>
<dbReference type="AlphaFoldDB" id="A0A4Y2NER9"/>
<evidence type="ECO:0000313" key="1">
    <source>
        <dbReference type="EMBL" id="GBN37382.1"/>
    </source>
</evidence>
<name>A0A4Y2NER9_ARAVE</name>
<accession>A0A4Y2NER9</accession>
<comment type="caution">
    <text evidence="1">The sequence shown here is derived from an EMBL/GenBank/DDBJ whole genome shotgun (WGS) entry which is preliminary data.</text>
</comment>
<dbReference type="EMBL" id="BGPR01127524">
    <property type="protein sequence ID" value="GBN37382.1"/>
    <property type="molecule type" value="Genomic_DNA"/>
</dbReference>
<organism evidence="1 2">
    <name type="scientific">Araneus ventricosus</name>
    <name type="common">Orbweaver spider</name>
    <name type="synonym">Epeira ventricosa</name>
    <dbReference type="NCBI Taxonomy" id="182803"/>
    <lineage>
        <taxon>Eukaryota</taxon>
        <taxon>Metazoa</taxon>
        <taxon>Ecdysozoa</taxon>
        <taxon>Arthropoda</taxon>
        <taxon>Chelicerata</taxon>
        <taxon>Arachnida</taxon>
        <taxon>Araneae</taxon>
        <taxon>Araneomorphae</taxon>
        <taxon>Entelegynae</taxon>
        <taxon>Araneoidea</taxon>
        <taxon>Araneidae</taxon>
        <taxon>Araneus</taxon>
    </lineage>
</organism>
<gene>
    <name evidence="1" type="ORF">AVEN_160723_1</name>
</gene>
<proteinExistence type="predicted"/>
<protein>
    <submittedName>
        <fullName evidence="1">Uncharacterized protein</fullName>
    </submittedName>
</protein>
<keyword evidence="2" id="KW-1185">Reference proteome</keyword>